<dbReference type="SUPFAM" id="SSF46785">
    <property type="entry name" value="Winged helix' DNA-binding domain"/>
    <property type="match status" value="1"/>
</dbReference>
<protein>
    <submittedName>
        <fullName evidence="7">LysR family transcriptional regulator</fullName>
    </submittedName>
</protein>
<organism evidence="7 8">
    <name type="scientific">Amycolatopsis deserti</name>
    <dbReference type="NCBI Taxonomy" id="185696"/>
    <lineage>
        <taxon>Bacteria</taxon>
        <taxon>Bacillati</taxon>
        <taxon>Actinomycetota</taxon>
        <taxon>Actinomycetes</taxon>
        <taxon>Pseudonocardiales</taxon>
        <taxon>Pseudonocardiaceae</taxon>
        <taxon>Amycolatopsis</taxon>
    </lineage>
</organism>
<name>A0ABQ3IA21_9PSEU</name>
<keyword evidence="2" id="KW-0805">Transcription regulation</keyword>
<comment type="similarity">
    <text evidence="1">Belongs to the LysR transcriptional regulatory family.</text>
</comment>
<proteinExistence type="inferred from homology"/>
<dbReference type="InterPro" id="IPR000847">
    <property type="entry name" value="LysR_HTH_N"/>
</dbReference>
<dbReference type="EMBL" id="BNAU01000001">
    <property type="protein sequence ID" value="GHE76286.1"/>
    <property type="molecule type" value="Genomic_DNA"/>
</dbReference>
<evidence type="ECO:0000256" key="3">
    <source>
        <dbReference type="ARBA" id="ARBA00023125"/>
    </source>
</evidence>
<dbReference type="InterPro" id="IPR050950">
    <property type="entry name" value="HTH-type_LysR_regulators"/>
</dbReference>
<sequence length="293" mass="30927">MDARQLEYFLAIVDHDGFGRAAQALHIAQPSLSQAIAGLEREVGVKLFHRVGRRVVLSDAGRELIGPARQVLRDLRTAKATLESMKGVQRGRVELVTMPSPGIEPLSTLTRVFTERHPGITVEAGAAFTVDEVVQQVRQGACELGLVGAPGVLRPPGLEVLPLQEQDFVLVGAGIPAGDPVPVDALAGVDLIASPPGSLMRQVVDDIRAAHPDARIVAEVAHRASILPLVLAGAGVAVLPSAWATLARRAGARVARLDHPARLHVALLSRSAPLTPAAQTFRALAHRLVEQAG</sequence>
<dbReference type="CDD" id="cd05466">
    <property type="entry name" value="PBP2_LTTR_substrate"/>
    <property type="match status" value="1"/>
</dbReference>
<keyword evidence="5" id="KW-1133">Transmembrane helix</keyword>
<keyword evidence="5" id="KW-0812">Transmembrane</keyword>
<comment type="caution">
    <text evidence="7">The sequence shown here is derived from an EMBL/GenBank/DDBJ whole genome shotgun (WGS) entry which is preliminary data.</text>
</comment>
<evidence type="ECO:0000256" key="1">
    <source>
        <dbReference type="ARBA" id="ARBA00009437"/>
    </source>
</evidence>
<dbReference type="InterPro" id="IPR005119">
    <property type="entry name" value="LysR_subst-bd"/>
</dbReference>
<dbReference type="Pfam" id="PF00126">
    <property type="entry name" value="HTH_1"/>
    <property type="match status" value="1"/>
</dbReference>
<keyword evidence="8" id="KW-1185">Reference proteome</keyword>
<gene>
    <name evidence="7" type="ORF">GCM10017786_01510</name>
</gene>
<keyword evidence="3" id="KW-0238">DNA-binding</keyword>
<dbReference type="PRINTS" id="PR00039">
    <property type="entry name" value="HTHLYSR"/>
</dbReference>
<evidence type="ECO:0000256" key="4">
    <source>
        <dbReference type="ARBA" id="ARBA00023163"/>
    </source>
</evidence>
<evidence type="ECO:0000259" key="6">
    <source>
        <dbReference type="PROSITE" id="PS50931"/>
    </source>
</evidence>
<evidence type="ECO:0000313" key="7">
    <source>
        <dbReference type="EMBL" id="GHE76286.1"/>
    </source>
</evidence>
<dbReference type="PROSITE" id="PS50931">
    <property type="entry name" value="HTH_LYSR"/>
    <property type="match status" value="1"/>
</dbReference>
<keyword evidence="4" id="KW-0804">Transcription</keyword>
<evidence type="ECO:0000313" key="8">
    <source>
        <dbReference type="Proteomes" id="UP000605897"/>
    </source>
</evidence>
<dbReference type="Gene3D" id="1.10.10.10">
    <property type="entry name" value="Winged helix-like DNA-binding domain superfamily/Winged helix DNA-binding domain"/>
    <property type="match status" value="1"/>
</dbReference>
<evidence type="ECO:0000256" key="2">
    <source>
        <dbReference type="ARBA" id="ARBA00023015"/>
    </source>
</evidence>
<dbReference type="RefSeq" id="WP_191242535.1">
    <property type="nucleotide sequence ID" value="NZ_BNAU01000001.1"/>
</dbReference>
<reference evidence="8" key="1">
    <citation type="journal article" date="2019" name="Int. J. Syst. Evol. Microbiol.">
        <title>The Global Catalogue of Microorganisms (GCM) 10K type strain sequencing project: providing services to taxonomists for standard genome sequencing and annotation.</title>
        <authorList>
            <consortium name="The Broad Institute Genomics Platform"/>
            <consortium name="The Broad Institute Genome Sequencing Center for Infectious Disease"/>
            <person name="Wu L."/>
            <person name="Ma J."/>
        </authorList>
    </citation>
    <scope>NUCLEOTIDE SEQUENCE [LARGE SCALE GENOMIC DNA]</scope>
    <source>
        <strain evidence="8">CGMCC 4.7677</strain>
    </source>
</reference>
<dbReference type="PANTHER" id="PTHR30419">
    <property type="entry name" value="HTH-TYPE TRANSCRIPTIONAL REGULATOR YBHD"/>
    <property type="match status" value="1"/>
</dbReference>
<dbReference type="Proteomes" id="UP000605897">
    <property type="component" value="Unassembled WGS sequence"/>
</dbReference>
<accession>A0ABQ3IA21</accession>
<dbReference type="Pfam" id="PF03466">
    <property type="entry name" value="LysR_substrate"/>
    <property type="match status" value="1"/>
</dbReference>
<dbReference type="SUPFAM" id="SSF53850">
    <property type="entry name" value="Periplasmic binding protein-like II"/>
    <property type="match status" value="1"/>
</dbReference>
<dbReference type="InterPro" id="IPR036390">
    <property type="entry name" value="WH_DNA-bd_sf"/>
</dbReference>
<dbReference type="Gene3D" id="3.40.190.290">
    <property type="match status" value="1"/>
</dbReference>
<evidence type="ECO:0000256" key="5">
    <source>
        <dbReference type="SAM" id="Phobius"/>
    </source>
</evidence>
<keyword evidence="5" id="KW-0472">Membrane</keyword>
<feature type="transmembrane region" description="Helical" evidence="5">
    <location>
        <begin position="226"/>
        <end position="246"/>
    </location>
</feature>
<feature type="domain" description="HTH lysR-type" evidence="6">
    <location>
        <begin position="1"/>
        <end position="58"/>
    </location>
</feature>
<dbReference type="InterPro" id="IPR036388">
    <property type="entry name" value="WH-like_DNA-bd_sf"/>
</dbReference>